<keyword evidence="2" id="KW-0808">Transferase</keyword>
<dbReference type="CDD" id="cd00158">
    <property type="entry name" value="RHOD"/>
    <property type="match status" value="1"/>
</dbReference>
<dbReference type="Pfam" id="PF00581">
    <property type="entry name" value="Rhodanese"/>
    <property type="match status" value="1"/>
</dbReference>
<dbReference type="InterPro" id="IPR001763">
    <property type="entry name" value="Rhodanese-like_dom"/>
</dbReference>
<evidence type="ECO:0000313" key="2">
    <source>
        <dbReference type="EMBL" id="SOD50511.1"/>
    </source>
</evidence>
<gene>
    <name evidence="2" type="ORF">SAMN06296416_101159</name>
</gene>
<dbReference type="InterPro" id="IPR052367">
    <property type="entry name" value="Thiosulfate_ST/Rhodanese-like"/>
</dbReference>
<reference evidence="2 3" key="1">
    <citation type="submission" date="2017-09" db="EMBL/GenBank/DDBJ databases">
        <authorList>
            <person name="Ehlers B."/>
            <person name="Leendertz F.H."/>
        </authorList>
    </citation>
    <scope>NUCLEOTIDE SEQUENCE [LARGE SCALE GENOMIC DNA]</scope>
    <source>
        <strain evidence="2 3">CGMCC 1.10978</strain>
    </source>
</reference>
<protein>
    <submittedName>
        <fullName evidence="2">Rhodanese-related sulfurtransferase</fullName>
    </submittedName>
</protein>
<name>A0A286CVS5_9GAMM</name>
<dbReference type="InterPro" id="IPR036873">
    <property type="entry name" value="Rhodanese-like_dom_sf"/>
</dbReference>
<dbReference type="SUPFAM" id="SSF52821">
    <property type="entry name" value="Rhodanese/Cell cycle control phosphatase"/>
    <property type="match status" value="1"/>
</dbReference>
<evidence type="ECO:0000313" key="3">
    <source>
        <dbReference type="Proteomes" id="UP000219374"/>
    </source>
</evidence>
<dbReference type="PANTHER" id="PTHR45431">
    <property type="entry name" value="RHODANESE-LIKE DOMAIN-CONTAINING PROTEIN 15, CHLOROPLASTIC"/>
    <property type="match status" value="1"/>
</dbReference>
<organism evidence="2 3">
    <name type="scientific">Pseudoxanthomonas wuyuanensis</name>
    <dbReference type="NCBI Taxonomy" id="1073196"/>
    <lineage>
        <taxon>Bacteria</taxon>
        <taxon>Pseudomonadati</taxon>
        <taxon>Pseudomonadota</taxon>
        <taxon>Gammaproteobacteria</taxon>
        <taxon>Lysobacterales</taxon>
        <taxon>Lysobacteraceae</taxon>
        <taxon>Pseudoxanthomonas</taxon>
    </lineage>
</organism>
<dbReference type="RefSeq" id="WP_097119977.1">
    <property type="nucleotide sequence ID" value="NZ_OCND01000001.1"/>
</dbReference>
<proteinExistence type="predicted"/>
<dbReference type="Proteomes" id="UP000219374">
    <property type="component" value="Unassembled WGS sequence"/>
</dbReference>
<dbReference type="Gene3D" id="3.40.250.10">
    <property type="entry name" value="Rhodanese-like domain"/>
    <property type="match status" value="1"/>
</dbReference>
<accession>A0A286CVS5</accession>
<dbReference type="PROSITE" id="PS50206">
    <property type="entry name" value="RHODANESE_3"/>
    <property type="match status" value="1"/>
</dbReference>
<dbReference type="AlphaFoldDB" id="A0A286CVS5"/>
<evidence type="ECO:0000259" key="1">
    <source>
        <dbReference type="PROSITE" id="PS50206"/>
    </source>
</evidence>
<dbReference type="SMART" id="SM00450">
    <property type="entry name" value="RHOD"/>
    <property type="match status" value="1"/>
</dbReference>
<dbReference type="EMBL" id="OCND01000001">
    <property type="protein sequence ID" value="SOD50511.1"/>
    <property type="molecule type" value="Genomic_DNA"/>
</dbReference>
<dbReference type="PANTHER" id="PTHR45431:SF3">
    <property type="entry name" value="RHODANESE-LIKE DOMAIN-CONTAINING PROTEIN 15, CHLOROPLASTIC"/>
    <property type="match status" value="1"/>
</dbReference>
<keyword evidence="3" id="KW-1185">Reference proteome</keyword>
<sequence length="116" mass="12516">MWKLIASLLRPSVPVQDVAQRIAQGAMLLDVREPAELRGGGPPGAISLPLSRLRAGGHSAADDLKLPAGGEYLLICQSGVRSRLAQRILLRDRSRRYLNVGGGMQAWVKAGLPVRR</sequence>
<feature type="domain" description="Rhodanese" evidence="1">
    <location>
        <begin position="22"/>
        <end position="116"/>
    </location>
</feature>
<dbReference type="OrthoDB" id="9814704at2"/>
<dbReference type="GO" id="GO:0016740">
    <property type="term" value="F:transferase activity"/>
    <property type="evidence" value="ECO:0007669"/>
    <property type="project" value="UniProtKB-KW"/>
</dbReference>